<comment type="caution">
    <text evidence="2">The sequence shown here is derived from an EMBL/GenBank/DDBJ whole genome shotgun (WGS) entry which is preliminary data.</text>
</comment>
<dbReference type="AlphaFoldDB" id="A0A0R1UZN2"/>
<protein>
    <submittedName>
        <fullName evidence="2">LysM domain protein</fullName>
    </submittedName>
</protein>
<evidence type="ECO:0000313" key="2">
    <source>
        <dbReference type="EMBL" id="KRL98799.1"/>
    </source>
</evidence>
<dbReference type="GeneID" id="98308037"/>
<proteinExistence type="predicted"/>
<dbReference type="CDD" id="cd00118">
    <property type="entry name" value="LysM"/>
    <property type="match status" value="1"/>
</dbReference>
<dbReference type="SUPFAM" id="SSF54106">
    <property type="entry name" value="LysM domain"/>
    <property type="match status" value="1"/>
</dbReference>
<dbReference type="SMART" id="SM00257">
    <property type="entry name" value="LysM"/>
    <property type="match status" value="1"/>
</dbReference>
<dbReference type="PROSITE" id="PS51782">
    <property type="entry name" value="LYSM"/>
    <property type="match status" value="1"/>
</dbReference>
<organism evidence="2 3">
    <name type="scientific">Liquorilactobacillus satsumensis DSM 16230 = JCM 12392</name>
    <dbReference type="NCBI Taxonomy" id="1423801"/>
    <lineage>
        <taxon>Bacteria</taxon>
        <taxon>Bacillati</taxon>
        <taxon>Bacillota</taxon>
        <taxon>Bacilli</taxon>
        <taxon>Lactobacillales</taxon>
        <taxon>Lactobacillaceae</taxon>
        <taxon>Liquorilactobacillus</taxon>
    </lineage>
</organism>
<evidence type="ECO:0000313" key="3">
    <source>
        <dbReference type="Proteomes" id="UP000051166"/>
    </source>
</evidence>
<dbReference type="InterPro" id="IPR018392">
    <property type="entry name" value="LysM"/>
</dbReference>
<dbReference type="PATRIC" id="fig|1423801.4.peg.621"/>
<dbReference type="Gene3D" id="3.10.350.10">
    <property type="entry name" value="LysM domain"/>
    <property type="match status" value="1"/>
</dbReference>
<dbReference type="Pfam" id="PF01476">
    <property type="entry name" value="LysM"/>
    <property type="match status" value="1"/>
</dbReference>
<keyword evidence="3" id="KW-1185">Reference proteome</keyword>
<dbReference type="InterPro" id="IPR036779">
    <property type="entry name" value="LysM_dom_sf"/>
</dbReference>
<dbReference type="Proteomes" id="UP000051166">
    <property type="component" value="Unassembled WGS sequence"/>
</dbReference>
<name>A0A0R1UZN2_9LACO</name>
<reference evidence="2 3" key="1">
    <citation type="journal article" date="2015" name="Genome Announc.">
        <title>Expanding the biotechnology potential of lactobacilli through comparative genomics of 213 strains and associated genera.</title>
        <authorList>
            <person name="Sun Z."/>
            <person name="Harris H.M."/>
            <person name="McCann A."/>
            <person name="Guo C."/>
            <person name="Argimon S."/>
            <person name="Zhang W."/>
            <person name="Yang X."/>
            <person name="Jeffery I.B."/>
            <person name="Cooney J.C."/>
            <person name="Kagawa T.F."/>
            <person name="Liu W."/>
            <person name="Song Y."/>
            <person name="Salvetti E."/>
            <person name="Wrobel A."/>
            <person name="Rasinkangas P."/>
            <person name="Parkhill J."/>
            <person name="Rea M.C."/>
            <person name="O'Sullivan O."/>
            <person name="Ritari J."/>
            <person name="Douillard F.P."/>
            <person name="Paul Ross R."/>
            <person name="Yang R."/>
            <person name="Briner A.E."/>
            <person name="Felis G.E."/>
            <person name="de Vos W.M."/>
            <person name="Barrangou R."/>
            <person name="Klaenhammer T.R."/>
            <person name="Caufield P.W."/>
            <person name="Cui Y."/>
            <person name="Zhang H."/>
            <person name="O'Toole P.W."/>
        </authorList>
    </citation>
    <scope>NUCLEOTIDE SEQUENCE [LARGE SCALE GENOMIC DNA]</scope>
    <source>
        <strain evidence="2 3">DSM 16230</strain>
    </source>
</reference>
<dbReference type="STRING" id="1423801.FD50_GL000612"/>
<accession>A0A0R1UZN2</accession>
<dbReference type="RefSeq" id="WP_235803443.1">
    <property type="nucleotide sequence ID" value="NZ_AZFQ01000036.1"/>
</dbReference>
<evidence type="ECO:0000259" key="1">
    <source>
        <dbReference type="PROSITE" id="PS51782"/>
    </source>
</evidence>
<gene>
    <name evidence="2" type="ORF">FD50_GL000612</name>
</gene>
<dbReference type="EMBL" id="AZFQ01000036">
    <property type="protein sequence ID" value="KRL98799.1"/>
    <property type="molecule type" value="Genomic_DNA"/>
</dbReference>
<sequence length="216" mass="22984">MGIDTSVINAVQQANTNQTTTSEQQGAQYFAQVLAEKLGTTTTAQNATKTLSVVQGDTVSELAEKYGSSTAAIVQANQLQNPDLILVGQQLMVPLKQTGSAGTTAITKTTAVNDATTPATSTAQAAAAYTTNATTTTTAAESSNEAQARAYIVQHESGGDYSARNGKYIGKYQLDQSYLKGDFSAANQEKVANEYVASRYGSWEKAMQHWKANNWY</sequence>
<feature type="domain" description="LysM" evidence="1">
    <location>
        <begin position="49"/>
        <end position="93"/>
    </location>
</feature>